<dbReference type="InterPro" id="IPR010520">
    <property type="entry name" value="FrsA-like"/>
</dbReference>
<name>A0A379WYY7_SALET</name>
<protein>
    <submittedName>
        <fullName evidence="1">Fermentation/respiration switch protein</fullName>
    </submittedName>
</protein>
<dbReference type="Proteomes" id="UP000254712">
    <property type="component" value="Unassembled WGS sequence"/>
</dbReference>
<dbReference type="AlphaFoldDB" id="A0A379WYY7"/>
<sequence length="143" mass="15388">MMIYTIRSSVTAAATGFMSGKAGDGLAAESLSGTGRHAQRTLLASCFTLYNIAAYPHLKGDELAEQAQALANRAYEEAAQRLPGSLREMEFAVPGGSPVTAFLHMRKGMVRFRRCSCAAAWTPCKPTITPCMNAISRRAVLRC</sequence>
<dbReference type="Gene3D" id="3.40.50.1820">
    <property type="entry name" value="alpha/beta hydrolase"/>
    <property type="match status" value="1"/>
</dbReference>
<gene>
    <name evidence="1" type="primary">frsA_2</name>
    <name evidence="1" type="ORF">NCTC8261_05682</name>
</gene>
<reference evidence="1 2" key="1">
    <citation type="submission" date="2018-06" db="EMBL/GenBank/DDBJ databases">
        <authorList>
            <consortium name="Pathogen Informatics"/>
            <person name="Doyle S."/>
        </authorList>
    </citation>
    <scope>NUCLEOTIDE SEQUENCE [LARGE SCALE GENOMIC DNA]</scope>
    <source>
        <strain evidence="1 2">NCTC8261</strain>
    </source>
</reference>
<organism evidence="1 2">
    <name type="scientific">Salmonella enterica I</name>
    <dbReference type="NCBI Taxonomy" id="59201"/>
    <lineage>
        <taxon>Bacteria</taxon>
        <taxon>Pseudomonadati</taxon>
        <taxon>Pseudomonadota</taxon>
        <taxon>Gammaproteobacteria</taxon>
        <taxon>Enterobacterales</taxon>
        <taxon>Enterobacteriaceae</taxon>
        <taxon>Salmonella</taxon>
    </lineage>
</organism>
<proteinExistence type="predicted"/>
<evidence type="ECO:0000313" key="1">
    <source>
        <dbReference type="EMBL" id="SUH39329.1"/>
    </source>
</evidence>
<accession>A0A379WYY7</accession>
<dbReference type="EMBL" id="UGXT01000002">
    <property type="protein sequence ID" value="SUH39329.1"/>
    <property type="molecule type" value="Genomic_DNA"/>
</dbReference>
<dbReference type="InterPro" id="IPR029058">
    <property type="entry name" value="AB_hydrolase_fold"/>
</dbReference>
<evidence type="ECO:0000313" key="2">
    <source>
        <dbReference type="Proteomes" id="UP000254712"/>
    </source>
</evidence>
<dbReference type="Pfam" id="PF06500">
    <property type="entry name" value="FrsA-like"/>
    <property type="match status" value="1"/>
</dbReference>